<dbReference type="EMBL" id="JARESE010000049">
    <property type="protein sequence ID" value="MDE8652897.1"/>
    <property type="molecule type" value="Genomic_DNA"/>
</dbReference>
<evidence type="ECO:0000259" key="13">
    <source>
        <dbReference type="SMART" id="SM00965"/>
    </source>
</evidence>
<keyword evidence="8 10" id="KW-0472">Membrane</keyword>
<dbReference type="Pfam" id="PF00593">
    <property type="entry name" value="TonB_dep_Rec_b-barrel"/>
    <property type="match status" value="1"/>
</dbReference>
<dbReference type="RefSeq" id="WP_275228996.1">
    <property type="nucleotide sequence ID" value="NZ_JARESE010000049.1"/>
</dbReference>
<dbReference type="InterPro" id="IPR036942">
    <property type="entry name" value="Beta-barrel_TonB_sf"/>
</dbReference>
<name>A0ABT5WS88_9SPHN</name>
<accession>A0ABT5WS88</accession>
<evidence type="ECO:0000256" key="12">
    <source>
        <dbReference type="SAM" id="SignalP"/>
    </source>
</evidence>
<keyword evidence="7 11" id="KW-0798">TonB box</keyword>
<dbReference type="PANTHER" id="PTHR47234:SF3">
    <property type="entry name" value="SECRETIN_TONB SHORT N-TERMINAL DOMAIN-CONTAINING PROTEIN"/>
    <property type="match status" value="1"/>
</dbReference>
<dbReference type="Pfam" id="PF07660">
    <property type="entry name" value="STN"/>
    <property type="match status" value="1"/>
</dbReference>
<feature type="domain" description="Secretin/TonB short N-terminal" evidence="13">
    <location>
        <begin position="49"/>
        <end position="100"/>
    </location>
</feature>
<sequence length="949" mass="101986">MKLQYALGAASAVVAVCTAQPALAQARLFDIPAQSAVTGIPAFARQAGVQIVAPAGGLDGKRTRAVKGRLAVDQALAHLLQGTGLRVGARNGQTISLVADTTSDARFSDTALAEREAQAEIIVTGTRVAGMRAADSPTPIQVIDQNQLKRTGQPDMIQSLAQNLPTVQVQAFGSDLQAATQQMRLRGLSPNHTLVLLNGKRRHGTANVAVAGGVFNGGAAPDVSFILPDSIDRVEVLQDGAAAQYGTDAIAGVINFIQKKADHGGTINATAGQYFDEGGETYSVSGNIGIAPFENAYLNLTAENKRHDYSFRGDVNPLVYGPSAVAQRYLSTYPAIAQMPDYPYVNKRLGDPQSKQTTVNFNGGYDFGDVELYTFGSWAHKIVRARQNYRPPDVVTSANGTPLFPGGFAPVLRGDDTDYSFSAGLKGNLGGTTFDIASTYGRDEFAVYVEKSANASLYKDKGFTPDTFYDGTFTASQWSNTLDLTHEFDLGLASPLTVAGGLEWRRETYGIGQGDPASYYASGAQAFIGYGPNNAGGHHRTNFSQYLDLAVKPVDGWLVEGAVRHERYSDFGDTTALKLTTRLDLSSAFAVRGTISTGFRAPTLGESFYSGVNVGTVGVSGLFPPGSNAAVSLGFGGLKPEKSTSYNLGFVFKPARNLSITIDGYWTTIRDRIVMSGSYYGYLGNACPEGYKESGAFDANRCGVYNADTYAIYNQQAVLDAVAASLGGEIPSYILKNLAGTRNVDGAVSIQTFVNGMDTRNRGIDLMVNYKTDLGSLGGIDWSLAANYNELKVTKVGAPPSKLYQSTINPAATALMNKYSIWSWENSFPKFRAVLNAFWTMGDFSLNLRENYYSSQSTLTSISGVDFVYKNHAAFITDLEAAYQLTRNVKVAIGANNLTNHYPSKLPYDKIRKNQYLTGDRGYSWNGYLTDGSFGINGGYYYGRLTLTF</sequence>
<keyword evidence="9 10" id="KW-0998">Cell outer membrane</keyword>
<evidence type="ECO:0000256" key="4">
    <source>
        <dbReference type="ARBA" id="ARBA00022496"/>
    </source>
</evidence>
<evidence type="ECO:0000313" key="15">
    <source>
        <dbReference type="Proteomes" id="UP001216253"/>
    </source>
</evidence>
<organism evidence="14 15">
    <name type="scientific">Novosphingobium album</name>
    <name type="common">ex Liu et al. 2023</name>
    <dbReference type="NCBI Taxonomy" id="3031130"/>
    <lineage>
        <taxon>Bacteria</taxon>
        <taxon>Pseudomonadati</taxon>
        <taxon>Pseudomonadota</taxon>
        <taxon>Alphaproteobacteria</taxon>
        <taxon>Sphingomonadales</taxon>
        <taxon>Sphingomonadaceae</taxon>
        <taxon>Novosphingobium</taxon>
    </lineage>
</organism>
<evidence type="ECO:0000256" key="10">
    <source>
        <dbReference type="PROSITE-ProRule" id="PRU01360"/>
    </source>
</evidence>
<keyword evidence="15" id="KW-1185">Reference proteome</keyword>
<dbReference type="Gene3D" id="2.170.130.10">
    <property type="entry name" value="TonB-dependent receptor, plug domain"/>
    <property type="match status" value="1"/>
</dbReference>
<gene>
    <name evidence="14" type="ORF">PYV00_14410</name>
</gene>
<dbReference type="PROSITE" id="PS52016">
    <property type="entry name" value="TONB_DEPENDENT_REC_3"/>
    <property type="match status" value="1"/>
</dbReference>
<keyword evidence="6" id="KW-0408">Iron</keyword>
<evidence type="ECO:0000256" key="1">
    <source>
        <dbReference type="ARBA" id="ARBA00004571"/>
    </source>
</evidence>
<dbReference type="CDD" id="cd01347">
    <property type="entry name" value="ligand_gated_channel"/>
    <property type="match status" value="1"/>
</dbReference>
<evidence type="ECO:0000256" key="2">
    <source>
        <dbReference type="ARBA" id="ARBA00022448"/>
    </source>
</evidence>
<comment type="caution">
    <text evidence="14">The sequence shown here is derived from an EMBL/GenBank/DDBJ whole genome shotgun (WGS) entry which is preliminary data.</text>
</comment>
<evidence type="ECO:0000256" key="3">
    <source>
        <dbReference type="ARBA" id="ARBA00022452"/>
    </source>
</evidence>
<keyword evidence="4" id="KW-0406">Ion transport</keyword>
<dbReference type="SUPFAM" id="SSF56935">
    <property type="entry name" value="Porins"/>
    <property type="match status" value="1"/>
</dbReference>
<dbReference type="Gene3D" id="3.55.50.30">
    <property type="match status" value="1"/>
</dbReference>
<dbReference type="PANTHER" id="PTHR47234">
    <property type="match status" value="1"/>
</dbReference>
<evidence type="ECO:0000256" key="7">
    <source>
        <dbReference type="ARBA" id="ARBA00023077"/>
    </source>
</evidence>
<keyword evidence="14" id="KW-0675">Receptor</keyword>
<keyword evidence="2 10" id="KW-0813">Transport</keyword>
<evidence type="ECO:0000256" key="8">
    <source>
        <dbReference type="ARBA" id="ARBA00023136"/>
    </source>
</evidence>
<comment type="subcellular location">
    <subcellularLocation>
        <location evidence="1 10">Cell outer membrane</location>
        <topology evidence="1 10">Multi-pass membrane protein</topology>
    </subcellularLocation>
</comment>
<evidence type="ECO:0000256" key="11">
    <source>
        <dbReference type="RuleBase" id="RU003357"/>
    </source>
</evidence>
<keyword evidence="12" id="KW-0732">Signal</keyword>
<feature type="signal peptide" evidence="12">
    <location>
        <begin position="1"/>
        <end position="24"/>
    </location>
</feature>
<keyword evidence="3 10" id="KW-1134">Transmembrane beta strand</keyword>
<keyword evidence="5 10" id="KW-0812">Transmembrane</keyword>
<dbReference type="Gene3D" id="2.40.170.20">
    <property type="entry name" value="TonB-dependent receptor, beta-barrel domain"/>
    <property type="match status" value="1"/>
</dbReference>
<dbReference type="InterPro" id="IPR039426">
    <property type="entry name" value="TonB-dep_rcpt-like"/>
</dbReference>
<feature type="chain" id="PRO_5046038722" evidence="12">
    <location>
        <begin position="25"/>
        <end position="949"/>
    </location>
</feature>
<dbReference type="Pfam" id="PF07715">
    <property type="entry name" value="Plug"/>
    <property type="match status" value="1"/>
</dbReference>
<evidence type="ECO:0000256" key="6">
    <source>
        <dbReference type="ARBA" id="ARBA00023004"/>
    </source>
</evidence>
<comment type="similarity">
    <text evidence="10 11">Belongs to the TonB-dependent receptor family.</text>
</comment>
<evidence type="ECO:0000256" key="5">
    <source>
        <dbReference type="ARBA" id="ARBA00022692"/>
    </source>
</evidence>
<evidence type="ECO:0000256" key="9">
    <source>
        <dbReference type="ARBA" id="ARBA00023237"/>
    </source>
</evidence>
<evidence type="ECO:0000313" key="14">
    <source>
        <dbReference type="EMBL" id="MDE8652897.1"/>
    </source>
</evidence>
<reference evidence="14 15" key="1">
    <citation type="submission" date="2023-03" db="EMBL/GenBank/DDBJ databases">
        <title>NovoSphingobium album sp. nov. isolated from polycyclic aromatic hydrocarbons- and heavy-metal polluted soil.</title>
        <authorList>
            <person name="Liu Z."/>
            <person name="Wang K."/>
        </authorList>
    </citation>
    <scope>NUCLEOTIDE SEQUENCE [LARGE SCALE GENOMIC DNA]</scope>
    <source>
        <strain evidence="14 15">H3SJ31-1</strain>
    </source>
</reference>
<dbReference type="SMART" id="SM00965">
    <property type="entry name" value="STN"/>
    <property type="match status" value="1"/>
</dbReference>
<dbReference type="InterPro" id="IPR012910">
    <property type="entry name" value="Plug_dom"/>
</dbReference>
<dbReference type="InterPro" id="IPR000531">
    <property type="entry name" value="Beta-barrel_TonB"/>
</dbReference>
<proteinExistence type="inferred from homology"/>
<protein>
    <submittedName>
        <fullName evidence="14">TonB-dependent receptor</fullName>
    </submittedName>
</protein>
<dbReference type="InterPro" id="IPR037066">
    <property type="entry name" value="Plug_dom_sf"/>
</dbReference>
<keyword evidence="4" id="KW-0410">Iron transport</keyword>
<dbReference type="Proteomes" id="UP001216253">
    <property type="component" value="Unassembled WGS sequence"/>
</dbReference>
<dbReference type="InterPro" id="IPR011662">
    <property type="entry name" value="Secretin/TonB_short_N"/>
</dbReference>